<feature type="transmembrane region" description="Helical" evidence="1">
    <location>
        <begin position="57"/>
        <end position="76"/>
    </location>
</feature>
<dbReference type="Proteomes" id="UP000015106">
    <property type="component" value="Chromosome 3"/>
</dbReference>
<evidence type="ECO:0000256" key="1">
    <source>
        <dbReference type="SAM" id="Phobius"/>
    </source>
</evidence>
<evidence type="ECO:0000313" key="2">
    <source>
        <dbReference type="EnsemblPlants" id="TuG1812G0300002533.01.T01.cds265602"/>
    </source>
</evidence>
<proteinExistence type="predicted"/>
<reference evidence="2" key="3">
    <citation type="submission" date="2022-06" db="UniProtKB">
        <authorList>
            <consortium name="EnsemblPlants"/>
        </authorList>
    </citation>
    <scope>IDENTIFICATION</scope>
</reference>
<name>A0A8R7TVX0_TRIUA</name>
<evidence type="ECO:0000313" key="3">
    <source>
        <dbReference type="Proteomes" id="UP000015106"/>
    </source>
</evidence>
<reference evidence="3" key="1">
    <citation type="journal article" date="2013" name="Nature">
        <title>Draft genome of the wheat A-genome progenitor Triticum urartu.</title>
        <authorList>
            <person name="Ling H.Q."/>
            <person name="Zhao S."/>
            <person name="Liu D."/>
            <person name="Wang J."/>
            <person name="Sun H."/>
            <person name="Zhang C."/>
            <person name="Fan H."/>
            <person name="Li D."/>
            <person name="Dong L."/>
            <person name="Tao Y."/>
            <person name="Gao C."/>
            <person name="Wu H."/>
            <person name="Li Y."/>
            <person name="Cui Y."/>
            <person name="Guo X."/>
            <person name="Zheng S."/>
            <person name="Wang B."/>
            <person name="Yu K."/>
            <person name="Liang Q."/>
            <person name="Yang W."/>
            <person name="Lou X."/>
            <person name="Chen J."/>
            <person name="Feng M."/>
            <person name="Jian J."/>
            <person name="Zhang X."/>
            <person name="Luo G."/>
            <person name="Jiang Y."/>
            <person name="Liu J."/>
            <person name="Wang Z."/>
            <person name="Sha Y."/>
            <person name="Zhang B."/>
            <person name="Wu H."/>
            <person name="Tang D."/>
            <person name="Shen Q."/>
            <person name="Xue P."/>
            <person name="Zou S."/>
            <person name="Wang X."/>
            <person name="Liu X."/>
            <person name="Wang F."/>
            <person name="Yang Y."/>
            <person name="An X."/>
            <person name="Dong Z."/>
            <person name="Zhang K."/>
            <person name="Zhang X."/>
            <person name="Luo M.C."/>
            <person name="Dvorak J."/>
            <person name="Tong Y."/>
            <person name="Wang J."/>
            <person name="Yang H."/>
            <person name="Li Z."/>
            <person name="Wang D."/>
            <person name="Zhang A."/>
            <person name="Wang J."/>
        </authorList>
    </citation>
    <scope>NUCLEOTIDE SEQUENCE</scope>
    <source>
        <strain evidence="3">cv. G1812</strain>
    </source>
</reference>
<reference evidence="2" key="2">
    <citation type="submission" date="2018-03" db="EMBL/GenBank/DDBJ databases">
        <title>The Triticum urartu genome reveals the dynamic nature of wheat genome evolution.</title>
        <authorList>
            <person name="Ling H."/>
            <person name="Ma B."/>
            <person name="Shi X."/>
            <person name="Liu H."/>
            <person name="Dong L."/>
            <person name="Sun H."/>
            <person name="Cao Y."/>
            <person name="Gao Q."/>
            <person name="Zheng S."/>
            <person name="Li Y."/>
            <person name="Yu Y."/>
            <person name="Du H."/>
            <person name="Qi M."/>
            <person name="Li Y."/>
            <person name="Yu H."/>
            <person name="Cui Y."/>
            <person name="Wang N."/>
            <person name="Chen C."/>
            <person name="Wu H."/>
            <person name="Zhao Y."/>
            <person name="Zhang J."/>
            <person name="Li Y."/>
            <person name="Zhou W."/>
            <person name="Zhang B."/>
            <person name="Hu W."/>
            <person name="Eijk M."/>
            <person name="Tang J."/>
            <person name="Witsenboer H."/>
            <person name="Zhao S."/>
            <person name="Li Z."/>
            <person name="Zhang A."/>
            <person name="Wang D."/>
            <person name="Liang C."/>
        </authorList>
    </citation>
    <scope>NUCLEOTIDE SEQUENCE [LARGE SCALE GENOMIC DNA]</scope>
    <source>
        <strain evidence="2">cv. G1812</strain>
    </source>
</reference>
<accession>A0A8R7TVX0</accession>
<keyword evidence="3" id="KW-1185">Reference proteome</keyword>
<dbReference type="Gramene" id="TuG1812G0300002533.01.T01">
    <property type="protein sequence ID" value="TuG1812G0300002533.01.T01.cds265602"/>
    <property type="gene ID" value="TuG1812G0300002533.01"/>
</dbReference>
<protein>
    <submittedName>
        <fullName evidence="2">Uncharacterized protein</fullName>
    </submittedName>
</protein>
<keyword evidence="1" id="KW-1133">Transmembrane helix</keyword>
<keyword evidence="1" id="KW-0472">Membrane</keyword>
<dbReference type="EnsemblPlants" id="TuG1812G0300002533.01.T01">
    <property type="protein sequence ID" value="TuG1812G0300002533.01.T01.cds265602"/>
    <property type="gene ID" value="TuG1812G0300002533.01"/>
</dbReference>
<dbReference type="AlphaFoldDB" id="A0A8R7TVX0"/>
<keyword evidence="1" id="KW-0812">Transmembrane</keyword>
<sequence>MFEGKDSYNYFSLALLHLDVNRRWKVLWTTFKVYRICTILLQFILMKELTSSSLSKLVLLMLLLCALLHRIIVVKVCTNQHIIPTILLQFVLMTNCAALT</sequence>
<organism evidence="2 3">
    <name type="scientific">Triticum urartu</name>
    <name type="common">Red wild einkorn</name>
    <name type="synonym">Crithodium urartu</name>
    <dbReference type="NCBI Taxonomy" id="4572"/>
    <lineage>
        <taxon>Eukaryota</taxon>
        <taxon>Viridiplantae</taxon>
        <taxon>Streptophyta</taxon>
        <taxon>Embryophyta</taxon>
        <taxon>Tracheophyta</taxon>
        <taxon>Spermatophyta</taxon>
        <taxon>Magnoliopsida</taxon>
        <taxon>Liliopsida</taxon>
        <taxon>Poales</taxon>
        <taxon>Poaceae</taxon>
        <taxon>BOP clade</taxon>
        <taxon>Pooideae</taxon>
        <taxon>Triticodae</taxon>
        <taxon>Triticeae</taxon>
        <taxon>Triticinae</taxon>
        <taxon>Triticum</taxon>
    </lineage>
</organism>